<evidence type="ECO:0000256" key="1">
    <source>
        <dbReference type="ARBA" id="ARBA00004141"/>
    </source>
</evidence>
<evidence type="ECO:0000259" key="8">
    <source>
        <dbReference type="Pfam" id="PF02397"/>
    </source>
</evidence>
<keyword evidence="4 7" id="KW-0812">Transmembrane</keyword>
<reference evidence="9 10" key="1">
    <citation type="submission" date="2021-05" db="EMBL/GenBank/DDBJ databases">
        <title>A Polyphasic approach of four new species of the genus Ohtaekwangia: Ohtaekwangia histidinii sp. nov., Ohtaekwangia cretensis sp. nov., Ohtaekwangia indiensis sp. nov., Ohtaekwangia reichenbachii sp. nov. from diverse environment.</title>
        <authorList>
            <person name="Octaviana S."/>
        </authorList>
    </citation>
    <scope>NUCLEOTIDE SEQUENCE [LARGE SCALE GENOMIC DNA]</scope>
    <source>
        <strain evidence="9 10">PWU4</strain>
    </source>
</reference>
<dbReference type="Pfam" id="PF13727">
    <property type="entry name" value="CoA_binding_3"/>
    <property type="match status" value="1"/>
</dbReference>
<name>A0AAP2DRV5_9BACT</name>
<dbReference type="GO" id="GO:0089702">
    <property type="term" value="F:undecaprenyl-phosphate glucose phosphotransferase activity"/>
    <property type="evidence" value="ECO:0007669"/>
    <property type="project" value="UniProtKB-EC"/>
</dbReference>
<evidence type="ECO:0000256" key="3">
    <source>
        <dbReference type="ARBA" id="ARBA00022679"/>
    </source>
</evidence>
<sequence length="461" mass="53367">MDDKYYSRIIKVLIFIVDFYIIQVVFTLAKGLHFAEGISDFRYTALFLVFALIWIVAGFINEIYRINKFSVLKSVGKQLISTLFVHITLLLAILYSVQSFQIGVRFFVFTYVSTTVLIVAARITLKLIGKYFEFSGFDQRNVIIIGATRSGKELYNFFISQDYPRYCFKGFFDDSPDTSLVNAKLVKGSINKVPEYCLAENIEEIYYALPLYNQRLIKNLAKFSDDHYIYLRIVPDFGTVVTENHHVFIYNSTPVLTTRNEPLGISINAGLKRVFDIVFSLFIISTVLLVATPVIALLIRLDSKGPIVFKQLRRGKKNKLFECYKFRTMYVNNTPDQQATRNDPRVTRVGKYLRKYNLDELPQFINVLLGNMSVVGPRPHISKQDEYSRLIKKYKVRHFVTPGITGYAQVNGYRGETKEISQMEKRVEYDVMYMENWSFALDLKIICLTVLNIFRGEKAAY</sequence>
<keyword evidence="5 7" id="KW-1133">Transmembrane helix</keyword>
<dbReference type="Proteomes" id="UP001319200">
    <property type="component" value="Unassembled WGS sequence"/>
</dbReference>
<accession>A0AAP2DRV5</accession>
<feature type="domain" description="Bacterial sugar transferase" evidence="8">
    <location>
        <begin position="272"/>
        <end position="454"/>
    </location>
</feature>
<evidence type="ECO:0000256" key="6">
    <source>
        <dbReference type="ARBA" id="ARBA00023136"/>
    </source>
</evidence>
<proteinExistence type="inferred from homology"/>
<evidence type="ECO:0000256" key="7">
    <source>
        <dbReference type="SAM" id="Phobius"/>
    </source>
</evidence>
<dbReference type="InterPro" id="IPR017473">
    <property type="entry name" value="Undecaprenyl-P_gluc_Ptfrase"/>
</dbReference>
<dbReference type="InterPro" id="IPR003362">
    <property type="entry name" value="Bact_transf"/>
</dbReference>
<dbReference type="AlphaFoldDB" id="A0AAP2DRV5"/>
<dbReference type="InterPro" id="IPR017475">
    <property type="entry name" value="EPS_sugar_tfrase"/>
</dbReference>
<dbReference type="Pfam" id="PF02397">
    <property type="entry name" value="Bac_transf"/>
    <property type="match status" value="1"/>
</dbReference>
<keyword evidence="6 7" id="KW-0472">Membrane</keyword>
<keyword evidence="3 9" id="KW-0808">Transferase</keyword>
<dbReference type="PANTHER" id="PTHR30576">
    <property type="entry name" value="COLANIC BIOSYNTHESIS UDP-GLUCOSE LIPID CARRIER TRANSFERASE"/>
    <property type="match status" value="1"/>
</dbReference>
<feature type="transmembrane region" description="Helical" evidence="7">
    <location>
        <begin position="104"/>
        <end position="125"/>
    </location>
</feature>
<organism evidence="9 10">
    <name type="scientific">Chryseosolibacter histidini</name>
    <dbReference type="NCBI Taxonomy" id="2782349"/>
    <lineage>
        <taxon>Bacteria</taxon>
        <taxon>Pseudomonadati</taxon>
        <taxon>Bacteroidota</taxon>
        <taxon>Cytophagia</taxon>
        <taxon>Cytophagales</taxon>
        <taxon>Chryseotaleaceae</taxon>
        <taxon>Chryseosolibacter</taxon>
    </lineage>
</organism>
<dbReference type="EMBL" id="JAHESF010000039">
    <property type="protein sequence ID" value="MBT1700354.1"/>
    <property type="molecule type" value="Genomic_DNA"/>
</dbReference>
<evidence type="ECO:0000256" key="5">
    <source>
        <dbReference type="ARBA" id="ARBA00022989"/>
    </source>
</evidence>
<dbReference type="Gene3D" id="3.40.50.720">
    <property type="entry name" value="NAD(P)-binding Rossmann-like Domain"/>
    <property type="match status" value="1"/>
</dbReference>
<dbReference type="EC" id="2.7.8.31" evidence="9"/>
<comment type="caution">
    <text evidence="9">The sequence shown here is derived from an EMBL/GenBank/DDBJ whole genome shotgun (WGS) entry which is preliminary data.</text>
</comment>
<evidence type="ECO:0000256" key="4">
    <source>
        <dbReference type="ARBA" id="ARBA00022692"/>
    </source>
</evidence>
<feature type="transmembrane region" description="Helical" evidence="7">
    <location>
        <begin position="41"/>
        <end position="60"/>
    </location>
</feature>
<evidence type="ECO:0000256" key="2">
    <source>
        <dbReference type="ARBA" id="ARBA00006464"/>
    </source>
</evidence>
<feature type="transmembrane region" description="Helical" evidence="7">
    <location>
        <begin position="277"/>
        <end position="299"/>
    </location>
</feature>
<comment type="subcellular location">
    <subcellularLocation>
        <location evidence="1">Membrane</location>
        <topology evidence="1">Multi-pass membrane protein</topology>
    </subcellularLocation>
</comment>
<feature type="transmembrane region" description="Helical" evidence="7">
    <location>
        <begin position="12"/>
        <end position="29"/>
    </location>
</feature>
<feature type="transmembrane region" description="Helical" evidence="7">
    <location>
        <begin position="80"/>
        <end position="98"/>
    </location>
</feature>
<keyword evidence="10" id="KW-1185">Reference proteome</keyword>
<dbReference type="GO" id="GO:0016020">
    <property type="term" value="C:membrane"/>
    <property type="evidence" value="ECO:0007669"/>
    <property type="project" value="UniProtKB-SubCell"/>
</dbReference>
<dbReference type="PANTHER" id="PTHR30576:SF0">
    <property type="entry name" value="UNDECAPRENYL-PHOSPHATE N-ACETYLGALACTOSAMINYL 1-PHOSPHATE TRANSFERASE-RELATED"/>
    <property type="match status" value="1"/>
</dbReference>
<evidence type="ECO:0000313" key="10">
    <source>
        <dbReference type="Proteomes" id="UP001319200"/>
    </source>
</evidence>
<protein>
    <submittedName>
        <fullName evidence="9">Undecaprenyl-phosphate glucose phosphotransferase</fullName>
        <ecNumber evidence="9">2.7.8.31</ecNumber>
    </submittedName>
</protein>
<dbReference type="NCBIfam" id="TIGR03025">
    <property type="entry name" value="EPS_sugtrans"/>
    <property type="match status" value="1"/>
</dbReference>
<evidence type="ECO:0000313" key="9">
    <source>
        <dbReference type="EMBL" id="MBT1700354.1"/>
    </source>
</evidence>
<dbReference type="RefSeq" id="WP_254168919.1">
    <property type="nucleotide sequence ID" value="NZ_JAHESF010000039.1"/>
</dbReference>
<gene>
    <name evidence="9" type="ORF">KK083_25935</name>
</gene>
<comment type="similarity">
    <text evidence="2">Belongs to the bacterial sugar transferase family.</text>
</comment>
<dbReference type="NCBIfam" id="TIGR03023">
    <property type="entry name" value="WcaJ_sugtrans"/>
    <property type="match status" value="1"/>
</dbReference>